<dbReference type="Gene3D" id="2.130.10.10">
    <property type="entry name" value="YVTN repeat-like/Quinoprotein amine dehydrogenase"/>
    <property type="match status" value="3"/>
</dbReference>
<dbReference type="InterPro" id="IPR055442">
    <property type="entry name" value="Beta-prop_EML-like_2nd"/>
</dbReference>
<evidence type="ECO:0000256" key="2">
    <source>
        <dbReference type="ARBA" id="ARBA00006489"/>
    </source>
</evidence>
<feature type="repeat" description="WD" evidence="8">
    <location>
        <begin position="683"/>
        <end position="724"/>
    </location>
</feature>
<comment type="subcellular location">
    <subcellularLocation>
        <location evidence="1">Cytoplasm</location>
        <location evidence="1">Cytoskeleton</location>
    </subcellularLocation>
</comment>
<evidence type="ECO:0000313" key="13">
    <source>
        <dbReference type="WBParaSite" id="sdigi.contig126.g4869.t1"/>
    </source>
</evidence>
<feature type="domain" description="EML-like first beta-propeller" evidence="10">
    <location>
        <begin position="511"/>
        <end position="673"/>
    </location>
</feature>
<evidence type="ECO:0000256" key="8">
    <source>
        <dbReference type="PROSITE-ProRule" id="PRU00221"/>
    </source>
</evidence>
<dbReference type="GO" id="GO:0008017">
    <property type="term" value="F:microtubule binding"/>
    <property type="evidence" value="ECO:0007669"/>
    <property type="project" value="TreeGrafter"/>
</dbReference>
<evidence type="ECO:0000256" key="4">
    <source>
        <dbReference type="ARBA" id="ARBA00022574"/>
    </source>
</evidence>
<dbReference type="PANTHER" id="PTHR13720:SF50">
    <property type="entry name" value="ECHINODERM MICROTUBULE-ASSOCIATED PROTEIN-LIKE 2"/>
    <property type="match status" value="1"/>
</dbReference>
<feature type="compositionally biased region" description="Polar residues" evidence="9">
    <location>
        <begin position="156"/>
        <end position="181"/>
    </location>
</feature>
<keyword evidence="5" id="KW-0493">Microtubule</keyword>
<feature type="domain" description="EML-like second beta-propeller" evidence="11">
    <location>
        <begin position="693"/>
        <end position="914"/>
    </location>
</feature>
<dbReference type="SUPFAM" id="SSF50998">
    <property type="entry name" value="Quinoprotein alcohol dehydrogenase-like"/>
    <property type="match status" value="1"/>
</dbReference>
<name>A0A915PLC1_9BILA</name>
<dbReference type="PROSITE" id="PS50082">
    <property type="entry name" value="WD_REPEATS_2"/>
    <property type="match status" value="1"/>
</dbReference>
<dbReference type="GO" id="GO:0000226">
    <property type="term" value="P:microtubule cytoskeleton organization"/>
    <property type="evidence" value="ECO:0007669"/>
    <property type="project" value="TreeGrafter"/>
</dbReference>
<feature type="region of interest" description="Disordered" evidence="9">
    <location>
        <begin position="1"/>
        <end position="26"/>
    </location>
</feature>
<dbReference type="SUPFAM" id="SSF50969">
    <property type="entry name" value="YVTN repeat-like/Quinoprotein amine dehydrogenase"/>
    <property type="match status" value="1"/>
</dbReference>
<dbReference type="InterPro" id="IPR011047">
    <property type="entry name" value="Quinoprotein_ADH-like_sf"/>
</dbReference>
<dbReference type="Proteomes" id="UP000887581">
    <property type="component" value="Unplaced"/>
</dbReference>
<dbReference type="Pfam" id="PF03451">
    <property type="entry name" value="HELP"/>
    <property type="match status" value="1"/>
</dbReference>
<dbReference type="WBParaSite" id="sdigi.contig126.g4869.t1">
    <property type="protein sequence ID" value="sdigi.contig126.g4869.t1"/>
    <property type="gene ID" value="sdigi.contig126.g4869"/>
</dbReference>
<dbReference type="InterPro" id="IPR005108">
    <property type="entry name" value="HELP"/>
</dbReference>
<dbReference type="InterPro" id="IPR001680">
    <property type="entry name" value="WD40_rpt"/>
</dbReference>
<keyword evidence="4 8" id="KW-0853">WD repeat</keyword>
<feature type="region of interest" description="Disordered" evidence="9">
    <location>
        <begin position="156"/>
        <end position="201"/>
    </location>
</feature>
<protein>
    <submittedName>
        <fullName evidence="13">HELP domain-containing protein</fullName>
    </submittedName>
</protein>
<dbReference type="CDD" id="cd21931">
    <property type="entry name" value="TD_EMAP-like"/>
    <property type="match status" value="1"/>
</dbReference>
<dbReference type="SMART" id="SM00320">
    <property type="entry name" value="WD40"/>
    <property type="match status" value="7"/>
</dbReference>
<dbReference type="InterPro" id="IPR015943">
    <property type="entry name" value="WD40/YVTN_repeat-like_dom_sf"/>
</dbReference>
<dbReference type="GO" id="GO:0072686">
    <property type="term" value="C:mitotic spindle"/>
    <property type="evidence" value="ECO:0007669"/>
    <property type="project" value="TreeGrafter"/>
</dbReference>
<feature type="region of interest" description="Disordered" evidence="9">
    <location>
        <begin position="78"/>
        <end position="130"/>
    </location>
</feature>
<evidence type="ECO:0000256" key="3">
    <source>
        <dbReference type="ARBA" id="ARBA00022490"/>
    </source>
</evidence>
<dbReference type="InterPro" id="IPR050630">
    <property type="entry name" value="WD_repeat_EMAP"/>
</dbReference>
<dbReference type="Pfam" id="PF23409">
    <property type="entry name" value="Beta-prop_EML"/>
    <property type="match status" value="1"/>
</dbReference>
<dbReference type="PANTHER" id="PTHR13720">
    <property type="entry name" value="WD-40 REPEAT PROTEIN"/>
    <property type="match status" value="1"/>
</dbReference>
<evidence type="ECO:0000256" key="9">
    <source>
        <dbReference type="SAM" id="MobiDB-lite"/>
    </source>
</evidence>
<keyword evidence="7" id="KW-0206">Cytoskeleton</keyword>
<dbReference type="GO" id="GO:0005874">
    <property type="term" value="C:microtubule"/>
    <property type="evidence" value="ECO:0007669"/>
    <property type="project" value="UniProtKB-KW"/>
</dbReference>
<reference evidence="13" key="1">
    <citation type="submission" date="2022-11" db="UniProtKB">
        <authorList>
            <consortium name="WormBaseParasite"/>
        </authorList>
    </citation>
    <scope>IDENTIFICATION</scope>
</reference>
<accession>A0A915PLC1</accession>
<evidence type="ECO:0000256" key="1">
    <source>
        <dbReference type="ARBA" id="ARBA00004245"/>
    </source>
</evidence>
<evidence type="ECO:0000259" key="10">
    <source>
        <dbReference type="Pfam" id="PF23409"/>
    </source>
</evidence>
<evidence type="ECO:0000259" key="11">
    <source>
        <dbReference type="Pfam" id="PF23414"/>
    </source>
</evidence>
<evidence type="ECO:0000313" key="12">
    <source>
        <dbReference type="Proteomes" id="UP000887581"/>
    </source>
</evidence>
<feature type="compositionally biased region" description="Low complexity" evidence="9">
    <location>
        <begin position="78"/>
        <end position="118"/>
    </location>
</feature>
<sequence length="920" mass="102362">MVADNSTGISDNIDDDDYYGDNSNDDNDNGILWNRITDLEHQVQLQQDQLMCLRFTAAETLRRLNGLEQSLLVSNNNSTTSTITTTTSDSLMQTSTSSSVSRIFQSTSTPTSTSTSTSNDKKPSQKRSISRSVYNLHSTILKNQLINGNSLYSTDENGNQTVSNESLINGTNTSMQANSRSGRYVRRNVEKSDSQNQPKDSKTVAAVRMKKWLSSVDVKCNKGQQRDQLAKNGKVGTSTADLSNFKSTNKFGRTSNLSISQRSISRFGLEHREPSFQSDKGILQVFVNGKTVHLPISNSINDLDLSSELDAPSCEPTLNWVYGYRGKDCRGNLYELPTGEIIYFAGTIVILHNPNEGLQRYYTKHTSDIKWITYNEQVSELQSSSTVLIINDLLFVAEIIDLKKIMNSKSFSFFIMAIHPNKLHIATGQTSRRFLEKSGFNIHRSPISSITELNNILETDQYKAHVRIWDSVTLQTLRTIGTGNASANFDRGVQCCAFSHAAANGMQLAVSANDQVFACEFHPNSKNVLISYGKGHCNLWTITGTTLTKKPITFQGRNKPKLVLCSHFTERGHIITGDSNGTLTIWHISQIKPIQQVPKAHNGGVWALCLLGNGHFISAGRDRLLFEWETNGLIKIRGPIAFPNEGNDLIRTIASTPTSHLLIGTTRNAIWSGTLDDGFQRIQQAHADFVTNIAAHPTKPQFLTSSTDNKLRLFDTEAKTILWSLHFKDGICCVDFHPEGDTFAIGFASGTWAIYNYMNRTQIYAFEEESDSDITAVRFSTTGNFLAVATDKKKLLIYAISGDFRHYVKVSEITELNASIRKIDWSTDGTLLRANDNKLQHYIWNSSTGQPATVQEVSLVNWASASCPVSFENACISYYSLKSVASIDRSPDGRYVAVALSNGTLRFYHYPTTTLLVIFM</sequence>
<feature type="compositionally biased region" description="Acidic residues" evidence="9">
    <location>
        <begin position="12"/>
        <end position="26"/>
    </location>
</feature>
<comment type="similarity">
    <text evidence="2">Belongs to the WD repeat EMAP family.</text>
</comment>
<evidence type="ECO:0000256" key="6">
    <source>
        <dbReference type="ARBA" id="ARBA00022737"/>
    </source>
</evidence>
<evidence type="ECO:0000256" key="7">
    <source>
        <dbReference type="ARBA" id="ARBA00023212"/>
    </source>
</evidence>
<organism evidence="12 13">
    <name type="scientific">Setaria digitata</name>
    <dbReference type="NCBI Taxonomy" id="48799"/>
    <lineage>
        <taxon>Eukaryota</taxon>
        <taxon>Metazoa</taxon>
        <taxon>Ecdysozoa</taxon>
        <taxon>Nematoda</taxon>
        <taxon>Chromadorea</taxon>
        <taxon>Rhabditida</taxon>
        <taxon>Spirurina</taxon>
        <taxon>Spiruromorpha</taxon>
        <taxon>Filarioidea</taxon>
        <taxon>Setariidae</taxon>
        <taxon>Setaria</taxon>
    </lineage>
</organism>
<keyword evidence="3" id="KW-0963">Cytoplasm</keyword>
<dbReference type="InterPro" id="IPR049813">
    <property type="entry name" value="Elp-1-like_TD"/>
</dbReference>
<dbReference type="Pfam" id="PF23414">
    <property type="entry name" value="Beta-prop_EML_2"/>
    <property type="match status" value="1"/>
</dbReference>
<feature type="compositionally biased region" description="Low complexity" evidence="9">
    <location>
        <begin position="1"/>
        <end position="11"/>
    </location>
</feature>
<keyword evidence="6" id="KW-0677">Repeat</keyword>
<proteinExistence type="inferred from homology"/>
<dbReference type="AlphaFoldDB" id="A0A915PLC1"/>
<dbReference type="InterPro" id="IPR055439">
    <property type="entry name" value="Beta-prop_EML_1st"/>
</dbReference>
<evidence type="ECO:0000256" key="5">
    <source>
        <dbReference type="ARBA" id="ARBA00022701"/>
    </source>
</evidence>
<keyword evidence="12" id="KW-1185">Reference proteome</keyword>
<dbReference type="InterPro" id="IPR011044">
    <property type="entry name" value="Quino_amine_DH_bsu"/>
</dbReference>